<sequence>MILYLRSRRVGAAIIALGALATATILIGGRALTLAPDGVPVSMPYRAVLPLFSAALAVASLDSPVPQIDRTDTGPLQRVRHLHLLAALTVTLGLSALTELFTATGAPALAVRGSLCWFGLALISGVVIRMSFAWVIPLVALAPLIRWGWTTEGPEAWNWAAAPSSDLDSWLLAVGAICLGGIAWMRSTTRRGGPRFTGPRQPRLAVESAAVVR</sequence>
<dbReference type="RefSeq" id="WP_129190082.1">
    <property type="nucleotide sequence ID" value="NZ_CP035493.1"/>
</dbReference>
<dbReference type="EMBL" id="CP035493">
    <property type="protein sequence ID" value="QAY71417.1"/>
    <property type="molecule type" value="Genomic_DNA"/>
</dbReference>
<dbReference type="AlphaFoldDB" id="A0A4P6FCY2"/>
<keyword evidence="1" id="KW-0472">Membrane</keyword>
<evidence type="ECO:0000313" key="3">
    <source>
        <dbReference type="Proteomes" id="UP000292118"/>
    </source>
</evidence>
<keyword evidence="1" id="KW-0812">Transmembrane</keyword>
<feature type="transmembrane region" description="Helical" evidence="1">
    <location>
        <begin position="132"/>
        <end position="149"/>
    </location>
</feature>
<organism evidence="2 3">
    <name type="scientific">Xylanimonas protaetiae</name>
    <dbReference type="NCBI Taxonomy" id="2509457"/>
    <lineage>
        <taxon>Bacteria</taxon>
        <taxon>Bacillati</taxon>
        <taxon>Actinomycetota</taxon>
        <taxon>Actinomycetes</taxon>
        <taxon>Micrococcales</taxon>
        <taxon>Promicromonosporaceae</taxon>
        <taxon>Xylanimonas</taxon>
    </lineage>
</organism>
<gene>
    <name evidence="2" type="ORF">ET471_16410</name>
</gene>
<name>A0A4P6FCY2_9MICO</name>
<dbReference type="OrthoDB" id="3260672at2"/>
<feature type="transmembrane region" description="Helical" evidence="1">
    <location>
        <begin position="43"/>
        <end position="61"/>
    </location>
</feature>
<protein>
    <submittedName>
        <fullName evidence="2">Uncharacterized protein</fullName>
    </submittedName>
</protein>
<evidence type="ECO:0000313" key="2">
    <source>
        <dbReference type="EMBL" id="QAY71417.1"/>
    </source>
</evidence>
<evidence type="ECO:0000256" key="1">
    <source>
        <dbReference type="SAM" id="Phobius"/>
    </source>
</evidence>
<feature type="transmembrane region" description="Helical" evidence="1">
    <location>
        <begin position="169"/>
        <end position="185"/>
    </location>
</feature>
<proteinExistence type="predicted"/>
<dbReference type="Proteomes" id="UP000292118">
    <property type="component" value="Chromosome"/>
</dbReference>
<keyword evidence="1" id="KW-1133">Transmembrane helix</keyword>
<keyword evidence="3" id="KW-1185">Reference proteome</keyword>
<feature type="transmembrane region" description="Helical" evidence="1">
    <location>
        <begin position="82"/>
        <end position="103"/>
    </location>
</feature>
<dbReference type="KEGG" id="xya:ET471_16410"/>
<reference evidence="2 3" key="1">
    <citation type="submission" date="2019-01" db="EMBL/GenBank/DDBJ databases">
        <title>Genome sequencing of strain FW10M-9.</title>
        <authorList>
            <person name="Heo J."/>
            <person name="Kim S.-J."/>
            <person name="Kim J.-S."/>
            <person name="Hong S.-B."/>
            <person name="Kwon S.-W."/>
        </authorList>
    </citation>
    <scope>NUCLEOTIDE SEQUENCE [LARGE SCALE GENOMIC DNA]</scope>
    <source>
        <strain evidence="2 3">FW10M-9</strain>
    </source>
</reference>
<feature type="transmembrane region" description="Helical" evidence="1">
    <location>
        <begin position="109"/>
        <end position="127"/>
    </location>
</feature>
<accession>A0A4P6FCY2</accession>
<feature type="transmembrane region" description="Helical" evidence="1">
    <location>
        <begin position="12"/>
        <end position="31"/>
    </location>
</feature>